<organism evidence="2 3">
    <name type="scientific">Phytophthora fragariae</name>
    <dbReference type="NCBI Taxonomy" id="53985"/>
    <lineage>
        <taxon>Eukaryota</taxon>
        <taxon>Sar</taxon>
        <taxon>Stramenopiles</taxon>
        <taxon>Oomycota</taxon>
        <taxon>Peronosporomycetes</taxon>
        <taxon>Peronosporales</taxon>
        <taxon>Peronosporaceae</taxon>
        <taxon>Phytophthora</taxon>
    </lineage>
</organism>
<sequence>MLAMMALATGVSGHGYMTEPAVTFLSSSTDNTQFIATIESSASGFSGTFSGSPADNTAAFTTAFDSSSYTSLKDLINSLATVTVTDATLTCGSCDPDETAQPLPNEYVERSHSSTEGFTASHEGPCEVWCDDVRVFHDDACAADYTSAPAELPYDRDACLGTSTLTFYWLALHSLTWQVYVNCAPLETTTSTGATSKYAVSGASSGTSTSISTNSTSTTSTVSSAASSTASGSYNFNTNFATSTSASTGDDATSDTDAPAVTTSTPTTEAPTATPTATTATPSTATSTETILTTNDPTQFIATIEASASGFSGTFNAAPADNTAAFTKAFESSSYSSLKDLINDKATITVSDATLTCGACDPDESAQPLPDTYVEWAHSDSEGFTASHEGPCEVWCDDVRVFHDDDCAADYTSAPAKLQYETTSNESVFLDKTKWWRSVFLFDVVSYDHDACLGSSTLTFYWLALHSSTWQVYVNCAPLETTASTGATSKYAVGASSGTSTTATSTVSSAAGSSASSNSTAYNFQTDYATSTAASTSTDAPATTTVTTTAPVATTATPSTAATRLRTSGRRNYTKIQSTHQDEVSDDT</sequence>
<protein>
    <submittedName>
        <fullName evidence="2">Uncharacterized protein</fullName>
    </submittedName>
</protein>
<feature type="compositionally biased region" description="Low complexity" evidence="1">
    <location>
        <begin position="199"/>
        <end position="230"/>
    </location>
</feature>
<feature type="region of interest" description="Disordered" evidence="1">
    <location>
        <begin position="197"/>
        <end position="230"/>
    </location>
</feature>
<gene>
    <name evidence="2" type="ORF">PF006_g26573</name>
</gene>
<proteinExistence type="predicted"/>
<accession>A0A6A3QWH5</accession>
<feature type="region of interest" description="Disordered" evidence="1">
    <location>
        <begin position="568"/>
        <end position="588"/>
    </location>
</feature>
<dbReference type="EMBL" id="QXGA01003380">
    <property type="protein sequence ID" value="KAE9083963.1"/>
    <property type="molecule type" value="Genomic_DNA"/>
</dbReference>
<feature type="region of interest" description="Disordered" evidence="1">
    <location>
        <begin position="495"/>
        <end position="518"/>
    </location>
</feature>
<feature type="region of interest" description="Disordered" evidence="1">
    <location>
        <begin position="244"/>
        <end position="286"/>
    </location>
</feature>
<evidence type="ECO:0000313" key="3">
    <source>
        <dbReference type="Proteomes" id="UP000440732"/>
    </source>
</evidence>
<reference evidence="2 3" key="1">
    <citation type="submission" date="2018-08" db="EMBL/GenBank/DDBJ databases">
        <title>Genomic investigation of the strawberry pathogen Phytophthora fragariae indicates pathogenicity is determined by transcriptional variation in three key races.</title>
        <authorList>
            <person name="Adams T.M."/>
            <person name="Armitage A.D."/>
            <person name="Sobczyk M.K."/>
            <person name="Bates H.J."/>
            <person name="Dunwell J.M."/>
            <person name="Nellist C.F."/>
            <person name="Harrison R.J."/>
        </authorList>
    </citation>
    <scope>NUCLEOTIDE SEQUENCE [LARGE SCALE GENOMIC DNA]</scope>
    <source>
        <strain evidence="2 3">NOV-5</strain>
    </source>
</reference>
<comment type="caution">
    <text evidence="2">The sequence shown here is derived from an EMBL/GenBank/DDBJ whole genome shotgun (WGS) entry which is preliminary data.</text>
</comment>
<dbReference type="Proteomes" id="UP000440732">
    <property type="component" value="Unassembled WGS sequence"/>
</dbReference>
<name>A0A6A3QWH5_9STRA</name>
<evidence type="ECO:0000313" key="2">
    <source>
        <dbReference type="EMBL" id="KAE9083963.1"/>
    </source>
</evidence>
<dbReference type="AlphaFoldDB" id="A0A6A3QWH5"/>
<evidence type="ECO:0000256" key="1">
    <source>
        <dbReference type="SAM" id="MobiDB-lite"/>
    </source>
</evidence>